<proteinExistence type="predicted"/>
<protein>
    <recommendedName>
        <fullName evidence="3">CTP synthase</fullName>
    </recommendedName>
</protein>
<name>A0A7I9UZ02_9ACTN</name>
<dbReference type="AlphaFoldDB" id="A0A7I9UZ02"/>
<evidence type="ECO:0000313" key="2">
    <source>
        <dbReference type="Proteomes" id="UP000444980"/>
    </source>
</evidence>
<dbReference type="OrthoDB" id="5517693at2"/>
<gene>
    <name evidence="1" type="ORF">nbrc107697_22220</name>
</gene>
<reference evidence="2" key="1">
    <citation type="submission" date="2019-06" db="EMBL/GenBank/DDBJ databases">
        <title>Gordonia isolated from sludge of a wastewater treatment plant.</title>
        <authorList>
            <person name="Tamura T."/>
            <person name="Aoyama K."/>
            <person name="Kang Y."/>
            <person name="Saito S."/>
            <person name="Akiyama N."/>
            <person name="Yazawa K."/>
            <person name="Gonoi T."/>
            <person name="Mikami Y."/>
        </authorList>
    </citation>
    <scope>NUCLEOTIDE SEQUENCE [LARGE SCALE GENOMIC DNA]</scope>
    <source>
        <strain evidence="2">NBRC 107697</strain>
    </source>
</reference>
<dbReference type="Proteomes" id="UP000444980">
    <property type="component" value="Unassembled WGS sequence"/>
</dbReference>
<sequence>MDLPAPDPHGIIYRSDALAHGLTDRDLRQASSSGEDLVRIAPGCFAPTMPNAYPDEQHRRVALAVAGKPESVDGVLSHQSAAVIHRLALLHGDFRRVHFTSGTKSGDIRNLRHTHSGWLPSDEVAIVDGVAVTTLERTAVDLACGSRFPAALTVVDSALRAGADRDLMREILERQRRRGIGVARRAIAAGNALAENPGESWCRAQMITAGLPEPTLQRGYLVEGNQYFVDFDWDGRVVHEFDGEVKYGKLRRAGEDASRVVIREKIREDRLRGLGLSVDRSTWSDLRSNAMIPRLATVLSARGVVA</sequence>
<organism evidence="1 2">
    <name type="scientific">Gordonia crocea</name>
    <dbReference type="NCBI Taxonomy" id="589162"/>
    <lineage>
        <taxon>Bacteria</taxon>
        <taxon>Bacillati</taxon>
        <taxon>Actinomycetota</taxon>
        <taxon>Actinomycetes</taxon>
        <taxon>Mycobacteriales</taxon>
        <taxon>Gordoniaceae</taxon>
        <taxon>Gordonia</taxon>
    </lineage>
</organism>
<comment type="caution">
    <text evidence="1">The sequence shown here is derived from an EMBL/GenBank/DDBJ whole genome shotgun (WGS) entry which is preliminary data.</text>
</comment>
<dbReference type="EMBL" id="BJOU01000001">
    <property type="protein sequence ID" value="GED98183.1"/>
    <property type="molecule type" value="Genomic_DNA"/>
</dbReference>
<keyword evidence="2" id="KW-1185">Reference proteome</keyword>
<dbReference type="RefSeq" id="WP_161927401.1">
    <property type="nucleotide sequence ID" value="NZ_BJOU01000001.1"/>
</dbReference>
<evidence type="ECO:0008006" key="3">
    <source>
        <dbReference type="Google" id="ProtNLM"/>
    </source>
</evidence>
<evidence type="ECO:0000313" key="1">
    <source>
        <dbReference type="EMBL" id="GED98183.1"/>
    </source>
</evidence>
<accession>A0A7I9UZ02</accession>